<feature type="domain" description="Tc1-like transposase DDE" evidence="1">
    <location>
        <begin position="55"/>
        <end position="191"/>
    </location>
</feature>
<organism evidence="2">
    <name type="scientific">mine drainage metagenome</name>
    <dbReference type="NCBI Taxonomy" id="410659"/>
    <lineage>
        <taxon>unclassified sequences</taxon>
        <taxon>metagenomes</taxon>
        <taxon>ecological metagenomes</taxon>
    </lineage>
</organism>
<gene>
    <name evidence="2" type="ORF">B1B_04695</name>
</gene>
<reference evidence="2" key="1">
    <citation type="submission" date="2013-08" db="EMBL/GenBank/DDBJ databases">
        <authorList>
            <person name="Mendez C."/>
            <person name="Richter M."/>
            <person name="Ferrer M."/>
            <person name="Sanchez J."/>
        </authorList>
    </citation>
    <scope>NUCLEOTIDE SEQUENCE</scope>
</reference>
<dbReference type="Pfam" id="PF13358">
    <property type="entry name" value="DDE_3"/>
    <property type="match status" value="1"/>
</dbReference>
<reference evidence="2" key="2">
    <citation type="journal article" date="2014" name="ISME J.">
        <title>Microbial stratification in low pH oxic and suboxic macroscopic growths along an acid mine drainage.</title>
        <authorList>
            <person name="Mendez-Garcia C."/>
            <person name="Mesa V."/>
            <person name="Sprenger R.R."/>
            <person name="Richter M."/>
            <person name="Diez M.S."/>
            <person name="Solano J."/>
            <person name="Bargiela R."/>
            <person name="Golyshina O.V."/>
            <person name="Manteca A."/>
            <person name="Ramos J.L."/>
            <person name="Gallego J.R."/>
            <person name="Llorente I."/>
            <person name="Martins Dos Santos V.A."/>
            <person name="Jensen O.N."/>
            <person name="Pelaez A.I."/>
            <person name="Sanchez J."/>
            <person name="Ferrer M."/>
        </authorList>
    </citation>
    <scope>NUCLEOTIDE SEQUENCE</scope>
</reference>
<dbReference type="AlphaFoldDB" id="T1CPM3"/>
<accession>T1CPM3</accession>
<proteinExistence type="predicted"/>
<protein>
    <submittedName>
        <fullName evidence="2">Transposase</fullName>
    </submittedName>
</protein>
<dbReference type="EMBL" id="AUZY01002938">
    <property type="protein sequence ID" value="EQD71005.1"/>
    <property type="molecule type" value="Genomic_DNA"/>
</dbReference>
<dbReference type="InterPro" id="IPR038717">
    <property type="entry name" value="Tc1-like_DDE_dom"/>
</dbReference>
<sequence length="237" mass="27363">MRTVQRVLAADTLKPWQYRSWMHPRDPHFREKAEVILGLYEGIWRGRRLGADEAVVCADEKPSVQARRRAVVPPAPGRPGRVESDYQRCGALQYLCAWDVGRGLPVGRCEPRNGIAAFDRLVAQVMGQPPYRSARRVFWIVDNGSAHRGLRAVRRLQRRYRNLILVHTPVHGSWLSQVEIYFGIVQRKVLTPAAGHDVPQVGARILAFEARSRQRPRPFTWRFTRREFRRWLDALAA</sequence>
<evidence type="ECO:0000313" key="2">
    <source>
        <dbReference type="EMBL" id="EQD71005.1"/>
    </source>
</evidence>
<name>T1CPM3_9ZZZZ</name>
<evidence type="ECO:0000259" key="1">
    <source>
        <dbReference type="Pfam" id="PF13358"/>
    </source>
</evidence>
<comment type="caution">
    <text evidence="2">The sequence shown here is derived from an EMBL/GenBank/DDBJ whole genome shotgun (WGS) entry which is preliminary data.</text>
</comment>